<sequence>MGTRVVALVCLPLLFLVSCAYVPMDRSYPGPQPLTPALEQAYACPPFTGTYDERIIDRQARFTIRQITFPSTRYILEAGPITVDYYDVDADKKVPVIMVLPILGGNNKIARIFARHFAENGYAAVIVHRQKKYKEFDQMDKVDLVLRQMVLDHRQVLDWIKTRHELDRGKIGVFGVSMGGIKAALVTALDPRIKASVLALAGGDLAQILAFSTEKGIKKKRLRFMAQKGITPDEFYNTLATTIQCDPLKYARYIDARKTMMILALFDRVVPFKNGRELKKKIGNPETIYLLSGHYSAILYIHHIQYQALRFFKRKIPLNLPGPS</sequence>
<evidence type="ECO:0000259" key="2">
    <source>
        <dbReference type="Pfam" id="PF01738"/>
    </source>
</evidence>
<evidence type="ECO:0000313" key="4">
    <source>
        <dbReference type="Proteomes" id="UP000000442"/>
    </source>
</evidence>
<dbReference type="Gene3D" id="3.40.50.1820">
    <property type="entry name" value="alpha/beta hydrolase"/>
    <property type="match status" value="1"/>
</dbReference>
<dbReference type="PANTHER" id="PTHR22946:SF9">
    <property type="entry name" value="POLYKETIDE TRANSFERASE AF380"/>
    <property type="match status" value="1"/>
</dbReference>
<dbReference type="GO" id="GO:0052689">
    <property type="term" value="F:carboxylic ester hydrolase activity"/>
    <property type="evidence" value="ECO:0007669"/>
    <property type="project" value="UniProtKB-ARBA"/>
</dbReference>
<dbReference type="InterPro" id="IPR029058">
    <property type="entry name" value="AB_hydrolase_fold"/>
</dbReference>
<dbReference type="RefSeq" id="WP_015906284.1">
    <property type="nucleotide sequence ID" value="NC_012108.1"/>
</dbReference>
<name>C0QF69_DESAH</name>
<feature type="domain" description="Dienelactone hydrolase" evidence="2">
    <location>
        <begin position="91"/>
        <end position="198"/>
    </location>
</feature>
<dbReference type="KEGG" id="dat:HRM2_45140"/>
<gene>
    <name evidence="3" type="ordered locus">HRM2_45140</name>
</gene>
<evidence type="ECO:0000256" key="1">
    <source>
        <dbReference type="ARBA" id="ARBA00022801"/>
    </source>
</evidence>
<protein>
    <recommendedName>
        <fullName evidence="2">Dienelactone hydrolase domain-containing protein</fullName>
    </recommendedName>
</protein>
<dbReference type="eggNOG" id="COG1073">
    <property type="taxonomic scope" value="Bacteria"/>
</dbReference>
<dbReference type="EMBL" id="CP001087">
    <property type="protein sequence ID" value="ACN17570.1"/>
    <property type="molecule type" value="Genomic_DNA"/>
</dbReference>
<keyword evidence="1" id="KW-0378">Hydrolase</keyword>
<dbReference type="Pfam" id="PF01738">
    <property type="entry name" value="DLH"/>
    <property type="match status" value="1"/>
</dbReference>
<dbReference type="InterPro" id="IPR002925">
    <property type="entry name" value="Dienelactn_hydro"/>
</dbReference>
<dbReference type="HOGENOM" id="CLU_851864_0_0_7"/>
<accession>C0QF69</accession>
<proteinExistence type="predicted"/>
<dbReference type="InterPro" id="IPR050261">
    <property type="entry name" value="FrsA_esterase"/>
</dbReference>
<dbReference type="Proteomes" id="UP000000442">
    <property type="component" value="Chromosome"/>
</dbReference>
<keyword evidence="4" id="KW-1185">Reference proteome</keyword>
<evidence type="ECO:0000313" key="3">
    <source>
        <dbReference type="EMBL" id="ACN17570.1"/>
    </source>
</evidence>
<dbReference type="SUPFAM" id="SSF53474">
    <property type="entry name" value="alpha/beta-Hydrolases"/>
    <property type="match status" value="1"/>
</dbReference>
<dbReference type="OrthoDB" id="217645at2"/>
<organism evidence="3 4">
    <name type="scientific">Desulforapulum autotrophicum (strain ATCC 43914 / DSM 3382 / VKM B-1955 / HRM2)</name>
    <name type="common">Desulfobacterium autotrophicum</name>
    <dbReference type="NCBI Taxonomy" id="177437"/>
    <lineage>
        <taxon>Bacteria</taxon>
        <taxon>Pseudomonadati</taxon>
        <taxon>Thermodesulfobacteriota</taxon>
        <taxon>Desulfobacteria</taxon>
        <taxon>Desulfobacterales</taxon>
        <taxon>Desulfobacteraceae</taxon>
        <taxon>Desulforapulum</taxon>
    </lineage>
</organism>
<dbReference type="AlphaFoldDB" id="C0QF69"/>
<reference evidence="3 4" key="1">
    <citation type="journal article" date="2009" name="Environ. Microbiol.">
        <title>Genome sequence of Desulfobacterium autotrophicum HRM2, a marine sulfate reducer oxidizing organic carbon completely to carbon dioxide.</title>
        <authorList>
            <person name="Strittmatter A.W."/>
            <person name="Liesegang H."/>
            <person name="Rabus R."/>
            <person name="Decker I."/>
            <person name="Amann J."/>
            <person name="Andres S."/>
            <person name="Henne A."/>
            <person name="Fricke W.F."/>
            <person name="Martinez-Arias R."/>
            <person name="Bartels D."/>
            <person name="Goesmann A."/>
            <person name="Krause L."/>
            <person name="Puehler A."/>
            <person name="Klenk H.P."/>
            <person name="Richter M."/>
            <person name="Schuler M."/>
            <person name="Gloeckner F.O."/>
            <person name="Meyerdierks A."/>
            <person name="Gottschalk G."/>
            <person name="Amann R."/>
        </authorList>
    </citation>
    <scope>NUCLEOTIDE SEQUENCE [LARGE SCALE GENOMIC DNA]</scope>
    <source>
        <strain evidence="4">ATCC 43914 / DSM 3382 / HRM2</strain>
    </source>
</reference>
<dbReference type="PROSITE" id="PS51257">
    <property type="entry name" value="PROKAR_LIPOPROTEIN"/>
    <property type="match status" value="1"/>
</dbReference>
<dbReference type="STRING" id="177437.HRM2_45140"/>
<dbReference type="PANTHER" id="PTHR22946">
    <property type="entry name" value="DIENELACTONE HYDROLASE DOMAIN-CONTAINING PROTEIN-RELATED"/>
    <property type="match status" value="1"/>
</dbReference>